<accession>A0ABS3H2B3</accession>
<keyword evidence="1" id="KW-0472">Membrane</keyword>
<dbReference type="Proteomes" id="UP000664632">
    <property type="component" value="Unassembled WGS sequence"/>
</dbReference>
<reference evidence="2 3" key="1">
    <citation type="submission" date="2021-03" db="EMBL/GenBank/DDBJ databases">
        <title>Enterococcal diversity collection.</title>
        <authorList>
            <person name="Gilmore M.S."/>
            <person name="Schwartzman J."/>
            <person name="Van Tyne D."/>
            <person name="Martin M."/>
            <person name="Earl A.M."/>
            <person name="Manson A.L."/>
            <person name="Straub T."/>
            <person name="Salamzade R."/>
            <person name="Saavedra J."/>
            <person name="Lebreton F."/>
            <person name="Prichula J."/>
            <person name="Schaufler K."/>
            <person name="Gaca A."/>
            <person name="Sgardioli B."/>
            <person name="Wagenaar J."/>
            <person name="Strong T."/>
        </authorList>
    </citation>
    <scope>NUCLEOTIDE SEQUENCE [LARGE SCALE GENOMIC DNA]</scope>
    <source>
        <strain evidence="2 3">DIV0869a</strain>
    </source>
</reference>
<proteinExistence type="predicted"/>
<evidence type="ECO:0000313" key="2">
    <source>
        <dbReference type="EMBL" id="MBO0441648.1"/>
    </source>
</evidence>
<comment type="caution">
    <text evidence="2">The sequence shown here is derived from an EMBL/GenBank/DDBJ whole genome shotgun (WGS) entry which is preliminary data.</text>
</comment>
<sequence>MAIEKIGINIKSNAKGIEKQLSQFYSKIKQLKNDKSNFQPNIEKIEKVLNQVKSFSVIGDTAKSIQKGADAIESISDKVPEVTGGGSGVLATGIDTVSEIVQLLGSTAEAMEQINNKVPSNLGKLLPKLLYMGVAITGMGILVGIVGKLAEKSSGTASAGLETVGGITKLLGEAAEALKQIDDKVPSNLENLAPKLLNMGIAIVGMGILVGIAGKLADKNPVAALVGLGSIWAITELLMKAAEALKQINDKVPGNLEKVTAKMISIGIAIGGMGIIVAAVGTLVSTGVGALIAGAGLATVYLVASELMHVSEAISQLDKKVPTNIDKVKQKIKVIAEVIKEFSSLGSPITLIKNVFGSLNTKVVSSTIKVFIDIAKDFDLLNKMNIQSDVIKKKIQNIQEALDMIKGSSITEMLGSVFKSADSNALSGTVDSFVAIALDFEVLQGIPINAEAVSQKLMSIQKVLTVFDGVGLREIFESFTEAINTSILSGIVTQMVDIANSLSTLQGIPLDTESIRIKIESIKEILKVFKGASLKDLFDHGLEAIDTKMLIILIDQLKTVTTKLKEFDVESLDEASTTAIYEKIENLKDILALFDGATLEKLVDSIIQNFDTKIVTDTIDALKQTAIKLKELSEVTEDLDFEAVGTIITDLQDVLDNLDGTTFEELLNNIIKSEDLKVAATSIQKVVEMAENLSQLQKLKFTYSSIEKKITDVQKAIELLDSDKGIFAGLMGIFNGKIDESTLKTAAASMQQVVVIAKNLAILQEIPLDGDRISEKIGYVNAAIEKMGKANLLDLFGQMLKITELTEVKNSVDAMIPLMESLNSLVKDEFNDVMINDRISKLNFIIKNLGSGSLKTIFEKMLKAEELSQIKAAIDILIQIISSFGNLNITAENVDFQAVSTTITNVANAVGQINNLENDTDGINQINALLQSFNMLITMLQGLEGQFLPIGTSYGQQILQGFNGVAVPTKIVEQIKQLITDLQAKYSTFTEIGKIYGNNLKTGFAEGVVNMISSLTDAINKLTTEESKAQFSVPLNTLGNTLGTSLIDGFKEGIRGMATAINEELNNVKTATTKSQGGEVEFHASGGLAGIFKKKGTDTVPAMLTPGEFVQRRAAVSTFGLDFMNKVNNLDVRGAFSALTGRFNTQSMFIPAVSTVVNNVNHTTNNANRVTQNVVGGNADYIMKRASRYLR</sequence>
<dbReference type="EMBL" id="JAFLWD010000042">
    <property type="protein sequence ID" value="MBO0441648.1"/>
    <property type="molecule type" value="Genomic_DNA"/>
</dbReference>
<name>A0ABS3H2B3_9ENTE</name>
<feature type="transmembrane region" description="Helical" evidence="1">
    <location>
        <begin position="263"/>
        <end position="284"/>
    </location>
</feature>
<evidence type="ECO:0000313" key="3">
    <source>
        <dbReference type="Proteomes" id="UP000664632"/>
    </source>
</evidence>
<keyword evidence="1" id="KW-1133">Transmembrane helix</keyword>
<dbReference type="RefSeq" id="WP_207113610.1">
    <property type="nucleotide sequence ID" value="NZ_JAFLWD010000042.1"/>
</dbReference>
<dbReference type="SUPFAM" id="SSF48371">
    <property type="entry name" value="ARM repeat"/>
    <property type="match status" value="1"/>
</dbReference>
<feature type="transmembrane region" description="Helical" evidence="1">
    <location>
        <begin position="196"/>
        <end position="216"/>
    </location>
</feature>
<feature type="transmembrane region" description="Helical" evidence="1">
    <location>
        <begin position="290"/>
        <end position="310"/>
    </location>
</feature>
<organism evidence="2 3">
    <name type="scientific">Candidatus Enterococcus ikei</name>
    <dbReference type="NCBI Taxonomy" id="2815326"/>
    <lineage>
        <taxon>Bacteria</taxon>
        <taxon>Bacillati</taxon>
        <taxon>Bacillota</taxon>
        <taxon>Bacilli</taxon>
        <taxon>Lactobacillales</taxon>
        <taxon>Enterococcaceae</taxon>
        <taxon>Enterococcus</taxon>
    </lineage>
</organism>
<evidence type="ECO:0000256" key="1">
    <source>
        <dbReference type="SAM" id="Phobius"/>
    </source>
</evidence>
<feature type="transmembrane region" description="Helical" evidence="1">
    <location>
        <begin position="222"/>
        <end position="242"/>
    </location>
</feature>
<dbReference type="InterPro" id="IPR016024">
    <property type="entry name" value="ARM-type_fold"/>
</dbReference>
<keyword evidence="3" id="KW-1185">Reference proteome</keyword>
<keyword evidence="1" id="KW-0812">Transmembrane</keyword>
<protein>
    <submittedName>
        <fullName evidence="2">Uncharacterized protein</fullName>
    </submittedName>
</protein>
<gene>
    <name evidence="2" type="ORF">JZO69_14870</name>
</gene>
<feature type="transmembrane region" description="Helical" evidence="1">
    <location>
        <begin position="129"/>
        <end position="150"/>
    </location>
</feature>